<dbReference type="InterPro" id="IPR020084">
    <property type="entry name" value="NUDIX_hydrolase_CS"/>
</dbReference>
<protein>
    <submittedName>
        <fullName evidence="4">Bifunctional NMN adenylyltransferase/Nudix hydrolase</fullName>
    </submittedName>
</protein>
<comment type="similarity">
    <text evidence="2">Belongs to the Nudix hydrolase family.</text>
</comment>
<dbReference type="CDD" id="cd18873">
    <property type="entry name" value="NUDIX_NadM_like"/>
    <property type="match status" value="1"/>
</dbReference>
<evidence type="ECO:0000313" key="5">
    <source>
        <dbReference type="Proteomes" id="UP000181901"/>
    </source>
</evidence>
<keyword evidence="4" id="KW-0548">Nucleotidyltransferase</keyword>
<name>A0A1J5ND91_9BACT</name>
<dbReference type="PROSITE" id="PS00893">
    <property type="entry name" value="NUDIX_BOX"/>
    <property type="match status" value="1"/>
</dbReference>
<dbReference type="InterPro" id="IPR015797">
    <property type="entry name" value="NUDIX_hydrolase-like_dom_sf"/>
</dbReference>
<evidence type="ECO:0000313" key="4">
    <source>
        <dbReference type="EMBL" id="OIQ51199.1"/>
    </source>
</evidence>
<keyword evidence="1 2" id="KW-0378">Hydrolase</keyword>
<dbReference type="SUPFAM" id="SSF55811">
    <property type="entry name" value="Nudix"/>
    <property type="match status" value="1"/>
</dbReference>
<evidence type="ECO:0000259" key="3">
    <source>
        <dbReference type="PROSITE" id="PS51462"/>
    </source>
</evidence>
<comment type="caution">
    <text evidence="4">The sequence shown here is derived from an EMBL/GenBank/DDBJ whole genome shotgun (WGS) entry which is preliminary data.</text>
</comment>
<dbReference type="InterPro" id="IPR000086">
    <property type="entry name" value="NUDIX_hydrolase_dom"/>
</dbReference>
<gene>
    <name evidence="4" type="ORF">BerOc1_03144</name>
</gene>
<dbReference type="PRINTS" id="PR00502">
    <property type="entry name" value="NUDIXFAMILY"/>
</dbReference>
<dbReference type="PANTHER" id="PTHR43736:SF1">
    <property type="entry name" value="DIHYDRONEOPTERIN TRIPHOSPHATE DIPHOSPHATASE"/>
    <property type="match status" value="1"/>
</dbReference>
<accession>A0A1J5ND91</accession>
<dbReference type="Proteomes" id="UP000181901">
    <property type="component" value="Unassembled WGS sequence"/>
</dbReference>
<proteinExistence type="inferred from homology"/>
<keyword evidence="5" id="KW-1185">Reference proteome</keyword>
<dbReference type="EMBL" id="LKAQ01000004">
    <property type="protein sequence ID" value="OIQ51199.1"/>
    <property type="molecule type" value="Genomic_DNA"/>
</dbReference>
<sequence>MGKVQTCPHCGGEIHVYRNPTPTVDVVIAMPLEGGGQGVVLVKRSNPPLGWALPGGFVDYGETCEHAAEREMLEETGLAVRLTGLLGVYSDPARDPRGHTMSVVYTGVPEDPSRLAAGDDAAEARVYPLGEWPELAFDHARILADYLASLKARETSCPDAD</sequence>
<dbReference type="Gene3D" id="3.90.79.10">
    <property type="entry name" value="Nucleoside Triphosphate Pyrophosphohydrolase"/>
    <property type="match status" value="1"/>
</dbReference>
<dbReference type="GO" id="GO:0016779">
    <property type="term" value="F:nucleotidyltransferase activity"/>
    <property type="evidence" value="ECO:0007669"/>
    <property type="project" value="UniProtKB-KW"/>
</dbReference>
<keyword evidence="4" id="KW-0808">Transferase</keyword>
<dbReference type="InterPro" id="IPR020476">
    <property type="entry name" value="Nudix_hydrolase"/>
</dbReference>
<reference evidence="4 5" key="1">
    <citation type="submission" date="2015-09" db="EMBL/GenBank/DDBJ databases">
        <title>Genome of Desulfovibrio dechloracetivorans BerOc1, a mercury methylating strain isolated from highly hydrocarbons and metals contaminated coastal sediments.</title>
        <authorList>
            <person name="Goni Urriza M."/>
            <person name="Gassie C."/>
            <person name="Bouchez O."/>
            <person name="Klopp C."/>
            <person name="Ranchou-Peyruse A."/>
            <person name="Remy G."/>
        </authorList>
    </citation>
    <scope>NUCLEOTIDE SEQUENCE [LARGE SCALE GENOMIC DNA]</scope>
    <source>
        <strain evidence="4 5">BerOc1</strain>
    </source>
</reference>
<evidence type="ECO:0000256" key="2">
    <source>
        <dbReference type="RuleBase" id="RU003476"/>
    </source>
</evidence>
<feature type="domain" description="Nudix hydrolase" evidence="3">
    <location>
        <begin position="22"/>
        <end position="151"/>
    </location>
</feature>
<dbReference type="GO" id="GO:0016787">
    <property type="term" value="F:hydrolase activity"/>
    <property type="evidence" value="ECO:0007669"/>
    <property type="project" value="UniProtKB-KW"/>
</dbReference>
<organism evidence="4 5">
    <name type="scientific">Pseudodesulfovibrio hydrargyri</name>
    <dbReference type="NCBI Taxonomy" id="2125990"/>
    <lineage>
        <taxon>Bacteria</taxon>
        <taxon>Pseudomonadati</taxon>
        <taxon>Thermodesulfobacteriota</taxon>
        <taxon>Desulfovibrionia</taxon>
        <taxon>Desulfovibrionales</taxon>
        <taxon>Desulfovibrionaceae</taxon>
    </lineage>
</organism>
<dbReference type="RefSeq" id="WP_071546574.1">
    <property type="nucleotide sequence ID" value="NZ_LKAQ01000004.1"/>
</dbReference>
<dbReference type="PANTHER" id="PTHR43736">
    <property type="entry name" value="ADP-RIBOSE PYROPHOSPHATASE"/>
    <property type="match status" value="1"/>
</dbReference>
<evidence type="ECO:0000256" key="1">
    <source>
        <dbReference type="ARBA" id="ARBA00022801"/>
    </source>
</evidence>
<dbReference type="Pfam" id="PF00293">
    <property type="entry name" value="NUDIX"/>
    <property type="match status" value="1"/>
</dbReference>
<dbReference type="AlphaFoldDB" id="A0A1J5ND91"/>
<dbReference type="OrthoDB" id="9761969at2"/>
<dbReference type="PROSITE" id="PS51462">
    <property type="entry name" value="NUDIX"/>
    <property type="match status" value="1"/>
</dbReference>